<evidence type="ECO:0000256" key="1">
    <source>
        <dbReference type="ARBA" id="ARBA00004496"/>
    </source>
</evidence>
<dbReference type="Pfam" id="PF01814">
    <property type="entry name" value="Hemerythrin"/>
    <property type="match status" value="1"/>
</dbReference>
<dbReference type="RefSeq" id="WP_200522301.1">
    <property type="nucleotide sequence ID" value="NZ_JAEHNZ010000002.1"/>
</dbReference>
<evidence type="ECO:0000256" key="4">
    <source>
        <dbReference type="ARBA" id="ARBA00023004"/>
    </source>
</evidence>
<accession>A0ABS1BSA6</accession>
<keyword evidence="3" id="KW-0479">Metal-binding</keyword>
<organism evidence="6 7">
    <name type="scientific">Kingella bonacorsii</name>
    <dbReference type="NCBI Taxonomy" id="2796361"/>
    <lineage>
        <taxon>Bacteria</taxon>
        <taxon>Pseudomonadati</taxon>
        <taxon>Pseudomonadota</taxon>
        <taxon>Betaproteobacteria</taxon>
        <taxon>Neisseriales</taxon>
        <taxon>Neisseriaceae</taxon>
        <taxon>Kingella</taxon>
    </lineage>
</organism>
<dbReference type="Proteomes" id="UP000614058">
    <property type="component" value="Unassembled WGS sequence"/>
</dbReference>
<keyword evidence="4" id="KW-0408">Iron</keyword>
<gene>
    <name evidence="6" type="ORF">JDW22_05940</name>
</gene>
<dbReference type="EMBL" id="JAEHNZ010000002">
    <property type="protein sequence ID" value="MBK0396129.1"/>
    <property type="molecule type" value="Genomic_DNA"/>
</dbReference>
<keyword evidence="2" id="KW-0963">Cytoplasm</keyword>
<dbReference type="PANTHER" id="PTHR36438:SF1">
    <property type="entry name" value="IRON-SULFUR CLUSTER REPAIR PROTEIN YTFE"/>
    <property type="match status" value="1"/>
</dbReference>
<name>A0ABS1BSA6_9NEIS</name>
<comment type="caution">
    <text evidence="6">The sequence shown here is derived from an EMBL/GenBank/DDBJ whole genome shotgun (WGS) entry which is preliminary data.</text>
</comment>
<feature type="domain" description="Hemerythrin-like" evidence="5">
    <location>
        <begin position="17"/>
        <end position="153"/>
    </location>
</feature>
<dbReference type="InterPro" id="IPR012312">
    <property type="entry name" value="Hemerythrin-like"/>
</dbReference>
<comment type="subcellular location">
    <subcellularLocation>
        <location evidence="1">Cytoplasm</location>
    </subcellularLocation>
</comment>
<dbReference type="PANTHER" id="PTHR36438">
    <property type="entry name" value="IRON-SULFUR CLUSTER REPAIR PROTEIN YTFE"/>
    <property type="match status" value="1"/>
</dbReference>
<evidence type="ECO:0000313" key="6">
    <source>
        <dbReference type="EMBL" id="MBK0396129.1"/>
    </source>
</evidence>
<proteinExistence type="predicted"/>
<evidence type="ECO:0000256" key="3">
    <source>
        <dbReference type="ARBA" id="ARBA00022723"/>
    </source>
</evidence>
<evidence type="ECO:0000313" key="7">
    <source>
        <dbReference type="Proteomes" id="UP000614058"/>
    </source>
</evidence>
<sequence>MTDLSLWQTASLPNTVDHVLERYHATHRRQLADAAQLAAKVAARHETFPSGLVDLIQAIEAELSSHMMKEERMLFPMIKNGMGRNAGMPIRVMMMEHEEHEAALAQLLATTDNFTAPADACSSWQQLYADLKTFADDLNDHIELENTILFPRALNE</sequence>
<keyword evidence="7" id="KW-1185">Reference proteome</keyword>
<reference evidence="6 7" key="1">
    <citation type="journal article" date="2021" name="Pathogens">
        <title>Isolation and Characterization of Kingella bonacorsii sp. nov., A Novel Kingella Species Detected in a Stable Periodontitis Subject.</title>
        <authorList>
            <person name="Antezack A."/>
            <person name="Boxberger M."/>
            <person name="Rolland C."/>
            <person name="Monnet-Corti V."/>
            <person name="La Scola B."/>
        </authorList>
    </citation>
    <scope>NUCLEOTIDE SEQUENCE [LARGE SCALE GENOMIC DNA]</scope>
    <source>
        <strain evidence="6 7">Marseille-Q4569</strain>
    </source>
</reference>
<evidence type="ECO:0000256" key="2">
    <source>
        <dbReference type="ARBA" id="ARBA00022490"/>
    </source>
</evidence>
<dbReference type="Gene3D" id="1.20.120.520">
    <property type="entry name" value="nmb1532 protein domain like"/>
    <property type="match status" value="1"/>
</dbReference>
<dbReference type="InterPro" id="IPR019903">
    <property type="entry name" value="RIC_family"/>
</dbReference>
<protein>
    <submittedName>
        <fullName evidence="6">Hemerythrin domain-containing protein</fullName>
    </submittedName>
</protein>
<evidence type="ECO:0000259" key="5">
    <source>
        <dbReference type="Pfam" id="PF01814"/>
    </source>
</evidence>